<comment type="caution">
    <text evidence="9">The sequence shown here is derived from an EMBL/GenBank/DDBJ whole genome shotgun (WGS) entry which is preliminary data.</text>
</comment>
<name>A0ABS5KD16_9BACT</name>
<feature type="signal peptide" evidence="8">
    <location>
        <begin position="1"/>
        <end position="20"/>
    </location>
</feature>
<dbReference type="InterPro" id="IPR003423">
    <property type="entry name" value="OMP_efflux"/>
</dbReference>
<keyword evidence="10" id="KW-1185">Reference proteome</keyword>
<keyword evidence="7" id="KW-0998">Cell outer membrane</keyword>
<accession>A0ABS5KD16</accession>
<gene>
    <name evidence="9" type="ORF">KEM09_15510</name>
</gene>
<sequence length="449" mass="50381">MKTKYISTLLLAWICLSANSQEALPDSSEQLTLQKAVEIAMVNNYDIKIASGELQKAQNLNSAGNAGLLPSVSLSGGADYSNKDTEMELLSQGSDGSASSVIIEQDNAASTTYNANARIDYTLFDGFGNIYTYKKLQSADALQETIFRQQTEATIVQVAQEYYQVCRSQQNLHLAKESMRISRERWQKAIDQKAYGQATQLDVLNAEVDMNNDSTTVLQTEQAFIQSLKNLNLVLGIPIQSSYEVDNSISYRDDLTADNVIAGALMNNARLVAQQQQEQISEFDVKIANAGKYPTLSAYGQYGYYRQDNDAGQLLYNQNLGTTAGVSLKFNVFNGSQQRTREKNAKLDFINQQERTYQVKSEIERDASNAYTDYIYKRRIVELQKSSLEQARLNFEQTQELFQLGRVTSIEFRTAQQNLLKVAANYNDAQFQAKTAEFYLLQLTGQLVQ</sequence>
<organism evidence="9 10">
    <name type="scientific">Carboxylicivirga mesophila</name>
    <dbReference type="NCBI Taxonomy" id="1166478"/>
    <lineage>
        <taxon>Bacteria</taxon>
        <taxon>Pseudomonadati</taxon>
        <taxon>Bacteroidota</taxon>
        <taxon>Bacteroidia</taxon>
        <taxon>Marinilabiliales</taxon>
        <taxon>Marinilabiliaceae</taxon>
        <taxon>Carboxylicivirga</taxon>
    </lineage>
</organism>
<keyword evidence="8" id="KW-0732">Signal</keyword>
<evidence type="ECO:0000256" key="6">
    <source>
        <dbReference type="ARBA" id="ARBA00023136"/>
    </source>
</evidence>
<dbReference type="Proteomes" id="UP000721861">
    <property type="component" value="Unassembled WGS sequence"/>
</dbReference>
<keyword evidence="3" id="KW-0813">Transport</keyword>
<dbReference type="PANTHER" id="PTHR30026:SF20">
    <property type="entry name" value="OUTER MEMBRANE PROTEIN TOLC"/>
    <property type="match status" value="1"/>
</dbReference>
<evidence type="ECO:0000256" key="7">
    <source>
        <dbReference type="ARBA" id="ARBA00023237"/>
    </source>
</evidence>
<keyword evidence="6" id="KW-0472">Membrane</keyword>
<dbReference type="Pfam" id="PF02321">
    <property type="entry name" value="OEP"/>
    <property type="match status" value="2"/>
</dbReference>
<evidence type="ECO:0000256" key="4">
    <source>
        <dbReference type="ARBA" id="ARBA00022452"/>
    </source>
</evidence>
<evidence type="ECO:0000256" key="5">
    <source>
        <dbReference type="ARBA" id="ARBA00022692"/>
    </source>
</evidence>
<dbReference type="RefSeq" id="WP_212229664.1">
    <property type="nucleotide sequence ID" value="NZ_JAGUCN010000019.1"/>
</dbReference>
<comment type="subcellular location">
    <subcellularLocation>
        <location evidence="1">Cell outer membrane</location>
    </subcellularLocation>
</comment>
<evidence type="ECO:0000313" key="10">
    <source>
        <dbReference type="Proteomes" id="UP000721861"/>
    </source>
</evidence>
<dbReference type="InterPro" id="IPR051906">
    <property type="entry name" value="TolC-like"/>
</dbReference>
<evidence type="ECO:0000256" key="3">
    <source>
        <dbReference type="ARBA" id="ARBA00022448"/>
    </source>
</evidence>
<evidence type="ECO:0000256" key="8">
    <source>
        <dbReference type="SAM" id="SignalP"/>
    </source>
</evidence>
<dbReference type="PANTHER" id="PTHR30026">
    <property type="entry name" value="OUTER MEMBRANE PROTEIN TOLC"/>
    <property type="match status" value="1"/>
</dbReference>
<dbReference type="EMBL" id="JAGUCN010000019">
    <property type="protein sequence ID" value="MBS2212824.1"/>
    <property type="molecule type" value="Genomic_DNA"/>
</dbReference>
<keyword evidence="5" id="KW-0812">Transmembrane</keyword>
<keyword evidence="4" id="KW-1134">Transmembrane beta strand</keyword>
<protein>
    <submittedName>
        <fullName evidence="9">TolC family protein</fullName>
    </submittedName>
</protein>
<reference evidence="9 10" key="1">
    <citation type="journal article" date="2014" name="Int. J. Syst. Evol. Microbiol.">
        <title>Carboxylicivirga gen. nov. in the family Marinilabiliaceae with two novel species, Carboxylicivirga mesophila sp. nov. and Carboxylicivirga taeanensis sp. nov., and reclassification of Cytophaga fermentans as Saccharicrinis fermentans gen. nov., comb. nov.</title>
        <authorList>
            <person name="Yang S.H."/>
            <person name="Seo H.S."/>
            <person name="Woo J.H."/>
            <person name="Oh H.M."/>
            <person name="Jang H."/>
            <person name="Lee J.H."/>
            <person name="Kim S.J."/>
            <person name="Kwon K.K."/>
        </authorList>
    </citation>
    <scope>NUCLEOTIDE SEQUENCE [LARGE SCALE GENOMIC DNA]</scope>
    <source>
        <strain evidence="9 10">JCM 18290</strain>
    </source>
</reference>
<comment type="similarity">
    <text evidence="2">Belongs to the outer membrane factor (OMF) (TC 1.B.17) family.</text>
</comment>
<evidence type="ECO:0000256" key="1">
    <source>
        <dbReference type="ARBA" id="ARBA00004442"/>
    </source>
</evidence>
<dbReference type="SUPFAM" id="SSF56954">
    <property type="entry name" value="Outer membrane efflux proteins (OEP)"/>
    <property type="match status" value="1"/>
</dbReference>
<dbReference type="Gene3D" id="1.20.1600.10">
    <property type="entry name" value="Outer membrane efflux proteins (OEP)"/>
    <property type="match status" value="1"/>
</dbReference>
<evidence type="ECO:0000313" key="9">
    <source>
        <dbReference type="EMBL" id="MBS2212824.1"/>
    </source>
</evidence>
<proteinExistence type="inferred from homology"/>
<feature type="chain" id="PRO_5046582933" evidence="8">
    <location>
        <begin position="21"/>
        <end position="449"/>
    </location>
</feature>
<evidence type="ECO:0000256" key="2">
    <source>
        <dbReference type="ARBA" id="ARBA00007613"/>
    </source>
</evidence>